<evidence type="ECO:0000313" key="2">
    <source>
        <dbReference type="Proteomes" id="UP001164250"/>
    </source>
</evidence>
<comment type="caution">
    <text evidence="1">The sequence shown here is derived from an EMBL/GenBank/DDBJ whole genome shotgun (WGS) entry which is preliminary data.</text>
</comment>
<dbReference type="Proteomes" id="UP001164250">
    <property type="component" value="Chromosome 6"/>
</dbReference>
<evidence type="ECO:0000313" key="1">
    <source>
        <dbReference type="EMBL" id="KAJ0095384.1"/>
    </source>
</evidence>
<dbReference type="EMBL" id="CM047902">
    <property type="protein sequence ID" value="KAJ0095384.1"/>
    <property type="molecule type" value="Genomic_DNA"/>
</dbReference>
<reference evidence="2" key="1">
    <citation type="journal article" date="2023" name="G3 (Bethesda)">
        <title>Genome assembly and association tests identify interacting loci associated with vigor, precocity, and sex in interspecific pistachio rootstocks.</title>
        <authorList>
            <person name="Palmer W."/>
            <person name="Jacygrad E."/>
            <person name="Sagayaradj S."/>
            <person name="Cavanaugh K."/>
            <person name="Han R."/>
            <person name="Bertier L."/>
            <person name="Beede B."/>
            <person name="Kafkas S."/>
            <person name="Golino D."/>
            <person name="Preece J."/>
            <person name="Michelmore R."/>
        </authorList>
    </citation>
    <scope>NUCLEOTIDE SEQUENCE [LARGE SCALE GENOMIC DNA]</scope>
</reference>
<name>A0ACC1B8X5_9ROSI</name>
<accession>A0ACC1B8X5</accession>
<sequence length="64" mass="6807">MGVLSVFVSCFMPTSESSRVSDNNGDLGMKVSLQEKSKSKSKSSSSGAPLVVPYFPSATQFSRL</sequence>
<organism evidence="1 2">
    <name type="scientific">Pistacia atlantica</name>
    <dbReference type="NCBI Taxonomy" id="434234"/>
    <lineage>
        <taxon>Eukaryota</taxon>
        <taxon>Viridiplantae</taxon>
        <taxon>Streptophyta</taxon>
        <taxon>Embryophyta</taxon>
        <taxon>Tracheophyta</taxon>
        <taxon>Spermatophyta</taxon>
        <taxon>Magnoliopsida</taxon>
        <taxon>eudicotyledons</taxon>
        <taxon>Gunneridae</taxon>
        <taxon>Pentapetalae</taxon>
        <taxon>rosids</taxon>
        <taxon>malvids</taxon>
        <taxon>Sapindales</taxon>
        <taxon>Anacardiaceae</taxon>
        <taxon>Pistacia</taxon>
    </lineage>
</organism>
<gene>
    <name evidence="1" type="ORF">Patl1_17261</name>
</gene>
<protein>
    <submittedName>
        <fullName evidence="1">Uncharacterized protein</fullName>
    </submittedName>
</protein>
<keyword evidence="2" id="KW-1185">Reference proteome</keyword>
<proteinExistence type="predicted"/>